<dbReference type="STRING" id="1045774.SAMN05421872_10584"/>
<gene>
    <name evidence="1" type="ORF">SAMN05421872_10584</name>
</gene>
<dbReference type="SUPFAM" id="SSF53335">
    <property type="entry name" value="S-adenosyl-L-methionine-dependent methyltransferases"/>
    <property type="match status" value="1"/>
</dbReference>
<keyword evidence="1" id="KW-0489">Methyltransferase</keyword>
<dbReference type="Pfam" id="PF13578">
    <property type="entry name" value="Methyltransf_24"/>
    <property type="match status" value="1"/>
</dbReference>
<name>A0A1G6QYT6_9ACTN</name>
<dbReference type="GO" id="GO:0008168">
    <property type="term" value="F:methyltransferase activity"/>
    <property type="evidence" value="ECO:0007669"/>
    <property type="project" value="UniProtKB-KW"/>
</dbReference>
<proteinExistence type="predicted"/>
<reference evidence="1 2" key="1">
    <citation type="submission" date="2016-10" db="EMBL/GenBank/DDBJ databases">
        <authorList>
            <person name="de Groot N.N."/>
        </authorList>
    </citation>
    <scope>NUCLEOTIDE SEQUENCE [LARGE SCALE GENOMIC DNA]</scope>
    <source>
        <strain evidence="1 2">CGMCC 4.6858</strain>
    </source>
</reference>
<dbReference type="Proteomes" id="UP000199034">
    <property type="component" value="Unassembled WGS sequence"/>
</dbReference>
<dbReference type="EMBL" id="FMZM01000005">
    <property type="protein sequence ID" value="SDC97468.1"/>
    <property type="molecule type" value="Genomic_DNA"/>
</dbReference>
<dbReference type="GO" id="GO:0032259">
    <property type="term" value="P:methylation"/>
    <property type="evidence" value="ECO:0007669"/>
    <property type="project" value="UniProtKB-KW"/>
</dbReference>
<dbReference type="RefSeq" id="WP_170867009.1">
    <property type="nucleotide sequence ID" value="NZ_FMZM01000005.1"/>
</dbReference>
<evidence type="ECO:0000313" key="2">
    <source>
        <dbReference type="Proteomes" id="UP000199034"/>
    </source>
</evidence>
<accession>A0A1G6QYT6</accession>
<protein>
    <submittedName>
        <fullName evidence="1">Methyltransferase domain-containing protein</fullName>
    </submittedName>
</protein>
<dbReference type="AlphaFoldDB" id="A0A1G6QYT6"/>
<sequence>MQPRGLSVTEAYAVADRLPGWLTEDQARCLYDAAAAVPPGSTVVEIGSHHGRSAVMLAAALPPAARLVAVDPFPDDWRYGAAGTEAAFRANLAGAVLADVVDLRVATSAEVRAGWHGALHLVYVDGKHDYWTCRDDLRWSEHVVAGGTVLVHDAFSSLGVTTALVRELATSGTLRYCGRVGSLARLEVARPRLTDRLRVLKELPWWGRNLLVKVLLRLRLAALARALGHHDQADPY</sequence>
<keyword evidence="1" id="KW-0808">Transferase</keyword>
<dbReference type="Gene3D" id="3.40.50.150">
    <property type="entry name" value="Vaccinia Virus protein VP39"/>
    <property type="match status" value="1"/>
</dbReference>
<keyword evidence="2" id="KW-1185">Reference proteome</keyword>
<dbReference type="InterPro" id="IPR029063">
    <property type="entry name" value="SAM-dependent_MTases_sf"/>
</dbReference>
<evidence type="ECO:0000313" key="1">
    <source>
        <dbReference type="EMBL" id="SDC97468.1"/>
    </source>
</evidence>
<organism evidence="1 2">
    <name type="scientific">Nocardioides lianchengensis</name>
    <dbReference type="NCBI Taxonomy" id="1045774"/>
    <lineage>
        <taxon>Bacteria</taxon>
        <taxon>Bacillati</taxon>
        <taxon>Actinomycetota</taxon>
        <taxon>Actinomycetes</taxon>
        <taxon>Propionibacteriales</taxon>
        <taxon>Nocardioidaceae</taxon>
        <taxon>Nocardioides</taxon>
    </lineage>
</organism>